<name>A0A6D2I8Y8_9BRAS</name>
<evidence type="ECO:0000256" key="1">
    <source>
        <dbReference type="SAM" id="Phobius"/>
    </source>
</evidence>
<keyword evidence="3" id="KW-1185">Reference proteome</keyword>
<sequence>MCEIQSLVVRPLNTTIICCALATLVVLGNYYLYSSHRCRITEHRWFVGERLETAPRSGDLCRSNCYGETFVDGEIRDENGRGEWRRQLRLRGDEFRRKEVSRRAGGVSACRS</sequence>
<organism evidence="2 3">
    <name type="scientific">Microthlaspi erraticum</name>
    <dbReference type="NCBI Taxonomy" id="1685480"/>
    <lineage>
        <taxon>Eukaryota</taxon>
        <taxon>Viridiplantae</taxon>
        <taxon>Streptophyta</taxon>
        <taxon>Embryophyta</taxon>
        <taxon>Tracheophyta</taxon>
        <taxon>Spermatophyta</taxon>
        <taxon>Magnoliopsida</taxon>
        <taxon>eudicotyledons</taxon>
        <taxon>Gunneridae</taxon>
        <taxon>Pentapetalae</taxon>
        <taxon>rosids</taxon>
        <taxon>malvids</taxon>
        <taxon>Brassicales</taxon>
        <taxon>Brassicaceae</taxon>
        <taxon>Coluteocarpeae</taxon>
        <taxon>Microthlaspi</taxon>
    </lineage>
</organism>
<dbReference type="Proteomes" id="UP000467841">
    <property type="component" value="Unassembled WGS sequence"/>
</dbReference>
<evidence type="ECO:0000313" key="2">
    <source>
        <dbReference type="EMBL" id="CAA7025087.1"/>
    </source>
</evidence>
<evidence type="ECO:0000313" key="3">
    <source>
        <dbReference type="Proteomes" id="UP000467841"/>
    </source>
</evidence>
<keyword evidence="1" id="KW-1133">Transmembrane helix</keyword>
<keyword evidence="1" id="KW-0812">Transmembrane</keyword>
<gene>
    <name evidence="2" type="ORF">MERR_LOCUS12322</name>
</gene>
<dbReference type="AlphaFoldDB" id="A0A6D2I8Y8"/>
<reference evidence="2" key="1">
    <citation type="submission" date="2020-01" db="EMBL/GenBank/DDBJ databases">
        <authorList>
            <person name="Mishra B."/>
        </authorList>
    </citation>
    <scope>NUCLEOTIDE SEQUENCE [LARGE SCALE GENOMIC DNA]</scope>
</reference>
<keyword evidence="1" id="KW-0472">Membrane</keyword>
<proteinExistence type="predicted"/>
<dbReference type="EMBL" id="CACVBM020000976">
    <property type="protein sequence ID" value="CAA7025087.1"/>
    <property type="molecule type" value="Genomic_DNA"/>
</dbReference>
<protein>
    <submittedName>
        <fullName evidence="2">Uncharacterized protein</fullName>
    </submittedName>
</protein>
<feature type="transmembrane region" description="Helical" evidence="1">
    <location>
        <begin position="12"/>
        <end position="33"/>
    </location>
</feature>
<comment type="caution">
    <text evidence="2">The sequence shown here is derived from an EMBL/GenBank/DDBJ whole genome shotgun (WGS) entry which is preliminary data.</text>
</comment>
<accession>A0A6D2I8Y8</accession>